<reference evidence="3" key="1">
    <citation type="submission" date="2023-10" db="EMBL/GenBank/DDBJ databases">
        <authorList>
            <person name="Chen Y."/>
            <person name="Shah S."/>
            <person name="Dougan E. K."/>
            <person name="Thang M."/>
            <person name="Chan C."/>
        </authorList>
    </citation>
    <scope>NUCLEOTIDE SEQUENCE [LARGE SCALE GENOMIC DNA]</scope>
</reference>
<dbReference type="InterPro" id="IPR005024">
    <property type="entry name" value="Snf7_fam"/>
</dbReference>
<evidence type="ECO:0000313" key="4">
    <source>
        <dbReference type="Proteomes" id="UP001189429"/>
    </source>
</evidence>
<keyword evidence="4" id="KW-1185">Reference proteome</keyword>
<dbReference type="EMBL" id="CAUYUJ010014889">
    <property type="protein sequence ID" value="CAK0847291.1"/>
    <property type="molecule type" value="Genomic_DNA"/>
</dbReference>
<evidence type="ECO:0000313" key="3">
    <source>
        <dbReference type="EMBL" id="CAK0847291.1"/>
    </source>
</evidence>
<protein>
    <recommendedName>
        <fullName evidence="5">Charged multivesicular body protein 3</fullName>
    </recommendedName>
</protein>
<evidence type="ECO:0000256" key="1">
    <source>
        <dbReference type="SAM" id="Coils"/>
    </source>
</evidence>
<proteinExistence type="predicted"/>
<feature type="region of interest" description="Disordered" evidence="2">
    <location>
        <begin position="179"/>
        <end position="199"/>
    </location>
</feature>
<name>A0ABN9TMM9_9DINO</name>
<feature type="non-terminal residue" evidence="3">
    <location>
        <position position="1"/>
    </location>
</feature>
<dbReference type="Pfam" id="PF03357">
    <property type="entry name" value="Snf7"/>
    <property type="match status" value="1"/>
</dbReference>
<gene>
    <name evidence="3" type="ORF">PCOR1329_LOCUS40538</name>
</gene>
<sequence>ESLREWQRALRGEIRQVERGIKRIEQDEEKIKKDAKAMAKNGGDPQSIKLLAKSLVRSSKAKGRLYTARANLSAASSEMANQAATMRLADAMTRSTAVMQQMNALVKVPELHEAMSSMQREMIRAGLIDELIDEGMEDMDGPELEQEAADEVDKVLEDLAIDASVRLAITRPAQASVPVASPAAAAPAAPAVAAEAPAA</sequence>
<feature type="coiled-coil region" evidence="1">
    <location>
        <begin position="7"/>
        <end position="41"/>
    </location>
</feature>
<evidence type="ECO:0000256" key="2">
    <source>
        <dbReference type="SAM" id="MobiDB-lite"/>
    </source>
</evidence>
<accession>A0ABN9TMM9</accession>
<dbReference type="PANTHER" id="PTHR10476">
    <property type="entry name" value="CHARGED MULTIVESICULAR BODY PROTEIN"/>
    <property type="match status" value="1"/>
</dbReference>
<comment type="caution">
    <text evidence="3">The sequence shown here is derived from an EMBL/GenBank/DDBJ whole genome shotgun (WGS) entry which is preliminary data.</text>
</comment>
<dbReference type="Gene3D" id="6.10.140.1230">
    <property type="match status" value="1"/>
</dbReference>
<organism evidence="3 4">
    <name type="scientific">Prorocentrum cordatum</name>
    <dbReference type="NCBI Taxonomy" id="2364126"/>
    <lineage>
        <taxon>Eukaryota</taxon>
        <taxon>Sar</taxon>
        <taxon>Alveolata</taxon>
        <taxon>Dinophyceae</taxon>
        <taxon>Prorocentrales</taxon>
        <taxon>Prorocentraceae</taxon>
        <taxon>Prorocentrum</taxon>
    </lineage>
</organism>
<keyword evidence="1" id="KW-0175">Coiled coil</keyword>
<evidence type="ECO:0008006" key="5">
    <source>
        <dbReference type="Google" id="ProtNLM"/>
    </source>
</evidence>
<dbReference type="Proteomes" id="UP001189429">
    <property type="component" value="Unassembled WGS sequence"/>
</dbReference>